<dbReference type="EMBL" id="QKKS01000001">
    <property type="protein sequence ID" value="RBM84246.1"/>
    <property type="molecule type" value="Genomic_DNA"/>
</dbReference>
<protein>
    <submittedName>
        <fullName evidence="4">CcoQ/FixQ family Cbb3-type cytochrome c oxidase assembly chaperone</fullName>
    </submittedName>
</protein>
<keyword evidence="7" id="KW-1185">Reference proteome</keyword>
<feature type="transmembrane region" description="Helical" evidence="1">
    <location>
        <begin position="6"/>
        <end position="26"/>
    </location>
</feature>
<dbReference type="Proteomes" id="UP000252427">
    <property type="component" value="Unassembled WGS sequence"/>
</dbReference>
<gene>
    <name evidence="2" type="ORF">DLR69_05340</name>
    <name evidence="4" type="ORF">DLR70_00725</name>
    <name evidence="3" type="ORF">DLR72_14060</name>
</gene>
<dbReference type="RefSeq" id="WP_000345478.1">
    <property type="nucleotide sequence ID" value="NZ_CAWLXP010000024.1"/>
</dbReference>
<dbReference type="InterPro" id="IPR008621">
    <property type="entry name" value="Cbb3-typ_cyt_oxidase_comp"/>
</dbReference>
<reference evidence="5 6" key="1">
    <citation type="submission" date="2018-06" db="EMBL/GenBank/DDBJ databases">
        <title>Draft genome sequences of nine Vibrio sp. clinical isolates from across the United States representing the closest known relative of Vibrio cholerae.</title>
        <authorList>
            <person name="Islam M.T."/>
            <person name="Liang K."/>
            <person name="Im M.S."/>
            <person name="Winkjer J."/>
            <person name="Busby S."/>
            <person name="Batra D."/>
            <person name="Rowe L."/>
            <person name="Tarr C.L."/>
            <person name="Boucher Y."/>
        </authorList>
    </citation>
    <scope>NUCLEOTIDE SEQUENCE [LARGE SCALE GENOMIC DNA]</scope>
    <source>
        <strain evidence="2 7">2016V-1111</strain>
        <strain evidence="4 6">2016V-1114</strain>
        <strain evidence="3 5">2017V-1110</strain>
    </source>
</reference>
<organism evidence="4 6">
    <name type="scientific">Vibrio paracholerae</name>
    <dbReference type="NCBI Taxonomy" id="650003"/>
    <lineage>
        <taxon>Bacteria</taxon>
        <taxon>Pseudomonadati</taxon>
        <taxon>Pseudomonadota</taxon>
        <taxon>Gammaproteobacteria</taxon>
        <taxon>Vibrionales</taxon>
        <taxon>Vibrionaceae</taxon>
        <taxon>Vibrio</taxon>
    </lineage>
</organism>
<dbReference type="AlphaFoldDB" id="A0A366AMI7"/>
<sequence length="58" mass="6606">MDFGIIHSIYTVVLFISFIGIVIWAYSKKRKSRFDEAANSIFADEHPAQQDQKGVTKS</sequence>
<evidence type="ECO:0000313" key="7">
    <source>
        <dbReference type="Proteomes" id="UP000252488"/>
    </source>
</evidence>
<evidence type="ECO:0000313" key="2">
    <source>
        <dbReference type="EMBL" id="RBM56584.1"/>
    </source>
</evidence>
<accession>A0A366ALL1</accession>
<dbReference type="GeneID" id="89514376"/>
<dbReference type="EMBL" id="QKKU01000090">
    <property type="protein sequence ID" value="RBM64841.1"/>
    <property type="molecule type" value="Genomic_DNA"/>
</dbReference>
<keyword evidence="1" id="KW-1133">Transmembrane helix</keyword>
<evidence type="ECO:0000313" key="6">
    <source>
        <dbReference type="Proteomes" id="UP000252427"/>
    </source>
</evidence>
<dbReference type="Proteomes" id="UP000252199">
    <property type="component" value="Unassembled WGS sequence"/>
</dbReference>
<evidence type="ECO:0000256" key="1">
    <source>
        <dbReference type="SAM" id="Phobius"/>
    </source>
</evidence>
<evidence type="ECO:0000313" key="5">
    <source>
        <dbReference type="Proteomes" id="UP000252199"/>
    </source>
</evidence>
<dbReference type="Proteomes" id="UP000252488">
    <property type="component" value="Unassembled WGS sequence"/>
</dbReference>
<evidence type="ECO:0000313" key="3">
    <source>
        <dbReference type="EMBL" id="RBM64841.1"/>
    </source>
</evidence>
<proteinExistence type="predicted"/>
<comment type="caution">
    <text evidence="4">The sequence shown here is derived from an EMBL/GenBank/DDBJ whole genome shotgun (WGS) entry which is preliminary data.</text>
</comment>
<keyword evidence="1" id="KW-0812">Transmembrane</keyword>
<evidence type="ECO:0000313" key="4">
    <source>
        <dbReference type="EMBL" id="RBM84246.1"/>
    </source>
</evidence>
<keyword evidence="1" id="KW-0472">Membrane</keyword>
<name>A0A366AMI7_9VIBR</name>
<accession>A0A366AMI7</accession>
<dbReference type="CDD" id="cd01324">
    <property type="entry name" value="cbb3_Oxidase_CcoQ"/>
    <property type="match status" value="1"/>
</dbReference>
<dbReference type="Pfam" id="PF05545">
    <property type="entry name" value="FixQ"/>
    <property type="match status" value="1"/>
</dbReference>
<dbReference type="EMBL" id="QKKR01000007">
    <property type="protein sequence ID" value="RBM56584.1"/>
    <property type="molecule type" value="Genomic_DNA"/>
</dbReference>